<dbReference type="InterPro" id="IPR050388">
    <property type="entry name" value="ABC_Ni/Peptide_Import"/>
</dbReference>
<comment type="caution">
    <text evidence="9">The sequence shown here is derived from an EMBL/GenBank/DDBJ whole genome shotgun (WGS) entry which is preliminary data.</text>
</comment>
<protein>
    <submittedName>
        <fullName evidence="9">ABC transporter ATP-binding protein</fullName>
    </submittedName>
</protein>
<accession>A0ABT3J7G6</accession>
<dbReference type="RefSeq" id="WP_264773079.1">
    <property type="nucleotide sequence ID" value="NZ_JAPDOG010000022.1"/>
</dbReference>
<gene>
    <name evidence="9" type="ORF">OM960_19010</name>
</gene>
<dbReference type="InterPro" id="IPR003593">
    <property type="entry name" value="AAA+_ATPase"/>
</dbReference>
<evidence type="ECO:0000256" key="4">
    <source>
        <dbReference type="ARBA" id="ARBA00022475"/>
    </source>
</evidence>
<dbReference type="GO" id="GO:0005524">
    <property type="term" value="F:ATP binding"/>
    <property type="evidence" value="ECO:0007669"/>
    <property type="project" value="UniProtKB-KW"/>
</dbReference>
<dbReference type="NCBIfam" id="TIGR01727">
    <property type="entry name" value="oligo_HPY"/>
    <property type="match status" value="1"/>
</dbReference>
<dbReference type="EMBL" id="JAPDOG010000022">
    <property type="protein sequence ID" value="MCW3783635.1"/>
    <property type="molecule type" value="Genomic_DNA"/>
</dbReference>
<dbReference type="SMART" id="SM00382">
    <property type="entry name" value="AAA"/>
    <property type="match status" value="1"/>
</dbReference>
<dbReference type="PROSITE" id="PS50893">
    <property type="entry name" value="ABC_TRANSPORTER_2"/>
    <property type="match status" value="1"/>
</dbReference>
<evidence type="ECO:0000256" key="7">
    <source>
        <dbReference type="ARBA" id="ARBA00023136"/>
    </source>
</evidence>
<evidence type="ECO:0000256" key="1">
    <source>
        <dbReference type="ARBA" id="ARBA00004417"/>
    </source>
</evidence>
<keyword evidence="5" id="KW-0547">Nucleotide-binding</keyword>
<reference evidence="9 10" key="1">
    <citation type="submission" date="2022-10" db="EMBL/GenBank/DDBJ databases">
        <title>Defluviimonas sp. CAU 1641 isolated from mud.</title>
        <authorList>
            <person name="Kim W."/>
        </authorList>
    </citation>
    <scope>NUCLEOTIDE SEQUENCE [LARGE SCALE GENOMIC DNA]</scope>
    <source>
        <strain evidence="9 10">CAU 1641</strain>
    </source>
</reference>
<keyword evidence="10" id="KW-1185">Reference proteome</keyword>
<evidence type="ECO:0000256" key="2">
    <source>
        <dbReference type="ARBA" id="ARBA00005417"/>
    </source>
</evidence>
<dbReference type="PANTHER" id="PTHR43297">
    <property type="entry name" value="OLIGOPEPTIDE TRANSPORT ATP-BINDING PROTEIN APPD"/>
    <property type="match status" value="1"/>
</dbReference>
<evidence type="ECO:0000256" key="3">
    <source>
        <dbReference type="ARBA" id="ARBA00022448"/>
    </source>
</evidence>
<evidence type="ECO:0000256" key="6">
    <source>
        <dbReference type="ARBA" id="ARBA00022840"/>
    </source>
</evidence>
<dbReference type="PANTHER" id="PTHR43297:SF2">
    <property type="entry name" value="DIPEPTIDE TRANSPORT ATP-BINDING PROTEIN DPPD"/>
    <property type="match status" value="1"/>
</dbReference>
<evidence type="ECO:0000256" key="5">
    <source>
        <dbReference type="ARBA" id="ARBA00022741"/>
    </source>
</evidence>
<dbReference type="Proteomes" id="UP001207582">
    <property type="component" value="Unassembled WGS sequence"/>
</dbReference>
<dbReference type="Pfam" id="PF00005">
    <property type="entry name" value="ABC_tran"/>
    <property type="match status" value="1"/>
</dbReference>
<dbReference type="InterPro" id="IPR003439">
    <property type="entry name" value="ABC_transporter-like_ATP-bd"/>
</dbReference>
<evidence type="ECO:0000313" key="9">
    <source>
        <dbReference type="EMBL" id="MCW3783635.1"/>
    </source>
</evidence>
<feature type="domain" description="ABC transporter" evidence="8">
    <location>
        <begin position="6"/>
        <end position="255"/>
    </location>
</feature>
<dbReference type="InterPro" id="IPR027417">
    <property type="entry name" value="P-loop_NTPase"/>
</dbReference>
<evidence type="ECO:0000259" key="8">
    <source>
        <dbReference type="PROSITE" id="PS50893"/>
    </source>
</evidence>
<dbReference type="PROSITE" id="PS00211">
    <property type="entry name" value="ABC_TRANSPORTER_1"/>
    <property type="match status" value="1"/>
</dbReference>
<dbReference type="Pfam" id="PF08352">
    <property type="entry name" value="oligo_HPY"/>
    <property type="match status" value="1"/>
</dbReference>
<keyword evidence="4" id="KW-1003">Cell membrane</keyword>
<dbReference type="Gene3D" id="3.40.50.300">
    <property type="entry name" value="P-loop containing nucleotide triphosphate hydrolases"/>
    <property type="match status" value="1"/>
</dbReference>
<keyword evidence="6 9" id="KW-0067">ATP-binding</keyword>
<evidence type="ECO:0000313" key="10">
    <source>
        <dbReference type="Proteomes" id="UP001207582"/>
    </source>
</evidence>
<proteinExistence type="inferred from homology"/>
<sequence length="326" mass="34502">MTAPLLEINDLRVGFRNRRAVVQVLHGVSLDIRPGEIVGLVGESGSGKSTTPLAMLGLLPANAVIGGQARFENRTLDIANPAATRKILGGRASLIFQQPLKAFSPYATFGRQLVDAISAQTGMSRTDAGKVALAALEDVQMPDPEGAMARYPHQVSGGQAQRVMIALALSCNPKLLVADEPTTALDVTVQAQVLHLIRELAKSRGIGVLFITHDLGVVAELCDRVVVLYAGRVCETAPVAGLFHHPQHRYTRALLGSMPHLGSAQAFETIPGSAPSPAALPSGCAFHPRCAAATERCRTELPQMVTTEAGRFACWNPVGSDKGRVV</sequence>
<keyword evidence="3" id="KW-0813">Transport</keyword>
<keyword evidence="7" id="KW-0472">Membrane</keyword>
<dbReference type="InterPro" id="IPR013563">
    <property type="entry name" value="Oligopep_ABC_C"/>
</dbReference>
<dbReference type="InterPro" id="IPR017871">
    <property type="entry name" value="ABC_transporter-like_CS"/>
</dbReference>
<comment type="similarity">
    <text evidence="2">Belongs to the ABC transporter superfamily.</text>
</comment>
<name>A0ABT3J7G6_9RHOB</name>
<dbReference type="SUPFAM" id="SSF52540">
    <property type="entry name" value="P-loop containing nucleoside triphosphate hydrolases"/>
    <property type="match status" value="1"/>
</dbReference>
<organism evidence="9 10">
    <name type="scientific">Defluviimonas salinarum</name>
    <dbReference type="NCBI Taxonomy" id="2992147"/>
    <lineage>
        <taxon>Bacteria</taxon>
        <taxon>Pseudomonadati</taxon>
        <taxon>Pseudomonadota</taxon>
        <taxon>Alphaproteobacteria</taxon>
        <taxon>Rhodobacterales</taxon>
        <taxon>Paracoccaceae</taxon>
        <taxon>Albidovulum</taxon>
    </lineage>
</organism>
<dbReference type="CDD" id="cd03257">
    <property type="entry name" value="ABC_NikE_OppD_transporters"/>
    <property type="match status" value="1"/>
</dbReference>
<comment type="subcellular location">
    <subcellularLocation>
        <location evidence="1">Cell inner membrane</location>
        <topology evidence="1">Peripheral membrane protein</topology>
    </subcellularLocation>
</comment>